<dbReference type="EMBL" id="WBVY01000004">
    <property type="protein sequence ID" value="KAB2655871.1"/>
    <property type="molecule type" value="Genomic_DNA"/>
</dbReference>
<dbReference type="RefSeq" id="WP_151646608.1">
    <property type="nucleotide sequence ID" value="NZ_WBVY01000004.1"/>
</dbReference>
<reference evidence="1 2" key="1">
    <citation type="submission" date="2019-09" db="EMBL/GenBank/DDBJ databases">
        <title>Taxonomic organization of the family Brucellaceae based on a phylogenomic approach.</title>
        <authorList>
            <person name="Leclercq S."/>
            <person name="Cloeckaert A."/>
            <person name="Zygmunt M.S."/>
        </authorList>
    </citation>
    <scope>NUCLEOTIDE SEQUENCE [LARGE SCALE GENOMIC DNA]</scope>
    <source>
        <strain evidence="1 2">TA93</strain>
    </source>
</reference>
<accession>A0A7V8B1J4</accession>
<evidence type="ECO:0000313" key="1">
    <source>
        <dbReference type="EMBL" id="KAB2655871.1"/>
    </source>
</evidence>
<organism evidence="1 2">
    <name type="scientific">Brucella tritici</name>
    <dbReference type="NCBI Taxonomy" id="94626"/>
    <lineage>
        <taxon>Bacteria</taxon>
        <taxon>Pseudomonadati</taxon>
        <taxon>Pseudomonadota</taxon>
        <taxon>Alphaproteobacteria</taxon>
        <taxon>Hyphomicrobiales</taxon>
        <taxon>Brucellaceae</taxon>
        <taxon>Brucella/Ochrobactrum group</taxon>
        <taxon>Brucella</taxon>
    </lineage>
</organism>
<name>A0A7V8B1J4_9HYPH</name>
<proteinExistence type="predicted"/>
<evidence type="ECO:0000313" key="2">
    <source>
        <dbReference type="Proteomes" id="UP000460650"/>
    </source>
</evidence>
<dbReference type="AlphaFoldDB" id="A0A7V8B1J4"/>
<comment type="caution">
    <text evidence="1">The sequence shown here is derived from an EMBL/GenBank/DDBJ whole genome shotgun (WGS) entry which is preliminary data.</text>
</comment>
<sequence>MTEHHTSAKLQLIETTMTREVKTAKDARNDQNHEDGSFLPYDPWETRFKDEKRRIGTAE</sequence>
<dbReference type="Proteomes" id="UP000460650">
    <property type="component" value="Unassembled WGS sequence"/>
</dbReference>
<protein>
    <submittedName>
        <fullName evidence="1">Uncharacterized protein</fullName>
    </submittedName>
</protein>
<gene>
    <name evidence="1" type="ORF">F9K94_15195</name>
</gene>